<feature type="domain" description="F-box" evidence="2">
    <location>
        <begin position="16"/>
        <end position="43"/>
    </location>
</feature>
<dbReference type="Proteomes" id="UP000789508">
    <property type="component" value="Unassembled WGS sequence"/>
</dbReference>
<reference evidence="3" key="1">
    <citation type="submission" date="2021-06" db="EMBL/GenBank/DDBJ databases">
        <authorList>
            <person name="Kallberg Y."/>
            <person name="Tangrot J."/>
            <person name="Rosling A."/>
        </authorList>
    </citation>
    <scope>NUCLEOTIDE SEQUENCE</scope>
    <source>
        <strain evidence="3">FL130A</strain>
    </source>
</reference>
<evidence type="ECO:0000313" key="4">
    <source>
        <dbReference type="Proteomes" id="UP000789508"/>
    </source>
</evidence>
<sequence length="408" mass="46924">MSSDYNTHSPAQYLISEILENVFQNCKTNDWFRFLLVNRHWCSNAIRLIWQSPFFYSEDHRIIDVYLSFLNDEERAELKAKGVVVPPTPSTFFQYPAFLRGMDFKALDAAIRDWMFFNVHPPITTINEVLESPNDTTNNNMPIEPGPILITCKDSFATSSSAASSDRKKIKPDNTENSKSNRPNYSYLVPGTTGDDFAWHRAVKSVLVKMFLRYSPPLSIICVDEPEIFSIGDEEHFVHWISQVRELSLVADFGWWEFIPVLSNGCKNLNTLMVSHLPNFKEKAPESVSLFFDFLAKQEKLIRFELKNSESFHEGLERVLEVLPVTLQHLVFQADNKPDGPYSLDALARFRCLRSLEFWGEFTLTDTLTRPLTSNNFPNLQEILITGVKVCNRFQNWVDKVNAKAISA</sequence>
<dbReference type="AlphaFoldDB" id="A0A9N9CPY0"/>
<accession>A0A9N9CPY0</accession>
<dbReference type="OrthoDB" id="2354270at2759"/>
<dbReference type="SUPFAM" id="SSF52047">
    <property type="entry name" value="RNI-like"/>
    <property type="match status" value="1"/>
</dbReference>
<organism evidence="3 4">
    <name type="scientific">Ambispora leptoticha</name>
    <dbReference type="NCBI Taxonomy" id="144679"/>
    <lineage>
        <taxon>Eukaryota</taxon>
        <taxon>Fungi</taxon>
        <taxon>Fungi incertae sedis</taxon>
        <taxon>Mucoromycota</taxon>
        <taxon>Glomeromycotina</taxon>
        <taxon>Glomeromycetes</taxon>
        <taxon>Archaeosporales</taxon>
        <taxon>Ambisporaceae</taxon>
        <taxon>Ambispora</taxon>
    </lineage>
</organism>
<evidence type="ECO:0000313" key="3">
    <source>
        <dbReference type="EMBL" id="CAG8607704.1"/>
    </source>
</evidence>
<name>A0A9N9CPY0_9GLOM</name>
<dbReference type="InterPro" id="IPR001810">
    <property type="entry name" value="F-box_dom"/>
</dbReference>
<protein>
    <submittedName>
        <fullName evidence="3">5642_t:CDS:1</fullName>
    </submittedName>
</protein>
<comment type="caution">
    <text evidence="3">The sequence shown here is derived from an EMBL/GenBank/DDBJ whole genome shotgun (WGS) entry which is preliminary data.</text>
</comment>
<feature type="region of interest" description="Disordered" evidence="1">
    <location>
        <begin position="160"/>
        <end position="186"/>
    </location>
</feature>
<proteinExistence type="predicted"/>
<dbReference type="Pfam" id="PF00646">
    <property type="entry name" value="F-box"/>
    <property type="match status" value="1"/>
</dbReference>
<evidence type="ECO:0000256" key="1">
    <source>
        <dbReference type="SAM" id="MobiDB-lite"/>
    </source>
</evidence>
<dbReference type="EMBL" id="CAJVPS010004775">
    <property type="protein sequence ID" value="CAG8607704.1"/>
    <property type="molecule type" value="Genomic_DNA"/>
</dbReference>
<evidence type="ECO:0000259" key="2">
    <source>
        <dbReference type="Pfam" id="PF00646"/>
    </source>
</evidence>
<feature type="compositionally biased region" description="Basic and acidic residues" evidence="1">
    <location>
        <begin position="165"/>
        <end position="176"/>
    </location>
</feature>
<gene>
    <name evidence="3" type="ORF">ALEPTO_LOCUS8425</name>
</gene>
<keyword evidence="4" id="KW-1185">Reference proteome</keyword>